<evidence type="ECO:0000256" key="4">
    <source>
        <dbReference type="RuleBase" id="RU363019"/>
    </source>
</evidence>
<evidence type="ECO:0000313" key="6">
    <source>
        <dbReference type="EMBL" id="AVO48135.1"/>
    </source>
</evidence>
<keyword evidence="7" id="KW-1185">Reference proteome</keyword>
<evidence type="ECO:0000313" key="7">
    <source>
        <dbReference type="Proteomes" id="UP000237925"/>
    </source>
</evidence>
<dbReference type="EC" id="5.2.1.8" evidence="4"/>
<reference evidence="6 7" key="1">
    <citation type="submission" date="2018-03" db="EMBL/GenBank/DDBJ databases">
        <title>Genome sequencing of Melaminivora sp.</title>
        <authorList>
            <person name="Kim S.-J."/>
            <person name="Heo J."/>
            <person name="Ahn J.-H."/>
            <person name="Kwon S.-W."/>
        </authorList>
    </citation>
    <scope>NUCLEOTIDE SEQUENCE [LARGE SCALE GENOMIC DNA]</scope>
    <source>
        <strain evidence="6 7">SC2-9</strain>
    </source>
</reference>
<keyword evidence="3 4" id="KW-0413">Isomerase</keyword>
<feature type="signal peptide" evidence="4">
    <location>
        <begin position="1"/>
        <end position="27"/>
    </location>
</feature>
<dbReference type="InterPro" id="IPR044665">
    <property type="entry name" value="E_coli_cyclophilin_A-like"/>
</dbReference>
<sequence length="196" mass="20827">MFFRRNMLFAGASIALAATLSVAPASAQGADPKVRLTTSMGDIVLQLDPAHAPQTTANFLQYARDGHYDGTVFHRVIDGFMIQGGGFTPEMQQKPTRAPIKLEAASGLKNDKYTVAMARTGNPDSATSQFFINVADNAMLNAPNPDGHGYAVFGRVVEGKEVVDKIRAVATGNRGGHQNVPTTPVVIQSAKVVDAK</sequence>
<comment type="catalytic activity">
    <reaction evidence="4">
        <text>[protein]-peptidylproline (omega=180) = [protein]-peptidylproline (omega=0)</text>
        <dbReference type="Rhea" id="RHEA:16237"/>
        <dbReference type="Rhea" id="RHEA-COMP:10747"/>
        <dbReference type="Rhea" id="RHEA-COMP:10748"/>
        <dbReference type="ChEBI" id="CHEBI:83833"/>
        <dbReference type="ChEBI" id="CHEBI:83834"/>
        <dbReference type="EC" id="5.2.1.8"/>
    </reaction>
</comment>
<dbReference type="OrthoDB" id="9807797at2"/>
<comment type="function">
    <text evidence="4">PPIases accelerate the folding of proteins. It catalyzes the cis-trans isomerization of proline imidic peptide bonds in oligopeptides.</text>
</comment>
<dbReference type="InterPro" id="IPR002130">
    <property type="entry name" value="Cyclophilin-type_PPIase_dom"/>
</dbReference>
<evidence type="ECO:0000256" key="1">
    <source>
        <dbReference type="ARBA" id="ARBA00007365"/>
    </source>
</evidence>
<keyword evidence="4" id="KW-0732">Signal</keyword>
<name>A0A2R3Q8L7_9BURK</name>
<dbReference type="CDD" id="cd01920">
    <property type="entry name" value="cyclophilin_EcCYP_like"/>
    <property type="match status" value="1"/>
</dbReference>
<dbReference type="Proteomes" id="UP000237925">
    <property type="component" value="Chromosome"/>
</dbReference>
<feature type="chain" id="PRO_5015217732" description="Peptidyl-prolyl cis-trans isomerase" evidence="4">
    <location>
        <begin position="28"/>
        <end position="196"/>
    </location>
</feature>
<comment type="similarity">
    <text evidence="1 4">Belongs to the cyclophilin-type PPIase family.</text>
</comment>
<accession>A0A2R3Q8L7</accession>
<dbReference type="PROSITE" id="PS50072">
    <property type="entry name" value="CSA_PPIASE_2"/>
    <property type="match status" value="1"/>
</dbReference>
<dbReference type="KEGG" id="mela:C6568_01830"/>
<dbReference type="GO" id="GO:0006457">
    <property type="term" value="P:protein folding"/>
    <property type="evidence" value="ECO:0007669"/>
    <property type="project" value="InterPro"/>
</dbReference>
<protein>
    <recommendedName>
        <fullName evidence="4">Peptidyl-prolyl cis-trans isomerase</fullName>
        <shortName evidence="4">PPIase</shortName>
        <ecNumber evidence="4">5.2.1.8</ecNumber>
    </recommendedName>
</protein>
<dbReference type="Pfam" id="PF00160">
    <property type="entry name" value="Pro_isomerase"/>
    <property type="match status" value="1"/>
</dbReference>
<gene>
    <name evidence="6" type="ORF">C6568_01830</name>
</gene>
<organism evidence="6 7">
    <name type="scientific">Melaminivora suipulveris</name>
    <dbReference type="NCBI Taxonomy" id="2109913"/>
    <lineage>
        <taxon>Bacteria</taxon>
        <taxon>Pseudomonadati</taxon>
        <taxon>Pseudomonadota</taxon>
        <taxon>Betaproteobacteria</taxon>
        <taxon>Burkholderiales</taxon>
        <taxon>Comamonadaceae</taxon>
        <taxon>Melaminivora</taxon>
    </lineage>
</organism>
<dbReference type="InterPro" id="IPR020892">
    <property type="entry name" value="Cyclophilin-type_PPIase_CS"/>
</dbReference>
<dbReference type="AlphaFoldDB" id="A0A2R3Q8L7"/>
<dbReference type="PANTHER" id="PTHR43246">
    <property type="entry name" value="PEPTIDYL-PROLYL CIS-TRANS ISOMERASE CYP38, CHLOROPLASTIC"/>
    <property type="match status" value="1"/>
</dbReference>
<feature type="domain" description="PPIase cyclophilin-type" evidence="5">
    <location>
        <begin position="38"/>
        <end position="192"/>
    </location>
</feature>
<dbReference type="GO" id="GO:0003755">
    <property type="term" value="F:peptidyl-prolyl cis-trans isomerase activity"/>
    <property type="evidence" value="ECO:0007669"/>
    <property type="project" value="UniProtKB-UniRule"/>
</dbReference>
<keyword evidence="2 4" id="KW-0697">Rotamase</keyword>
<evidence type="ECO:0000256" key="3">
    <source>
        <dbReference type="ARBA" id="ARBA00023235"/>
    </source>
</evidence>
<dbReference type="Gene3D" id="2.40.100.10">
    <property type="entry name" value="Cyclophilin-like"/>
    <property type="match status" value="1"/>
</dbReference>
<dbReference type="EMBL" id="CP027667">
    <property type="protein sequence ID" value="AVO48135.1"/>
    <property type="molecule type" value="Genomic_DNA"/>
</dbReference>
<dbReference type="PRINTS" id="PR00153">
    <property type="entry name" value="CSAPPISMRASE"/>
</dbReference>
<dbReference type="SUPFAM" id="SSF50891">
    <property type="entry name" value="Cyclophilin-like"/>
    <property type="match status" value="1"/>
</dbReference>
<dbReference type="InterPro" id="IPR029000">
    <property type="entry name" value="Cyclophilin-like_dom_sf"/>
</dbReference>
<dbReference type="RefSeq" id="WP_106682618.1">
    <property type="nucleotide sequence ID" value="NZ_CP027667.1"/>
</dbReference>
<evidence type="ECO:0000259" key="5">
    <source>
        <dbReference type="PROSITE" id="PS50072"/>
    </source>
</evidence>
<dbReference type="PROSITE" id="PS00170">
    <property type="entry name" value="CSA_PPIASE_1"/>
    <property type="match status" value="1"/>
</dbReference>
<evidence type="ECO:0000256" key="2">
    <source>
        <dbReference type="ARBA" id="ARBA00023110"/>
    </source>
</evidence>
<proteinExistence type="inferred from homology"/>